<evidence type="ECO:0000259" key="1">
    <source>
        <dbReference type="Pfam" id="PF24698"/>
    </source>
</evidence>
<feature type="domain" description="DUF7662" evidence="1">
    <location>
        <begin position="4"/>
        <end position="79"/>
    </location>
</feature>
<reference evidence="2" key="2">
    <citation type="submission" date="2020-09" db="EMBL/GenBank/DDBJ databases">
        <authorList>
            <person name="Sun Q."/>
            <person name="Zhou Y."/>
        </authorList>
    </citation>
    <scope>NUCLEOTIDE SEQUENCE</scope>
    <source>
        <strain evidence="2">CGMCC 1.12426</strain>
    </source>
</reference>
<protein>
    <recommendedName>
        <fullName evidence="1">DUF7662 domain-containing protein</fullName>
    </recommendedName>
</protein>
<comment type="caution">
    <text evidence="2">The sequence shown here is derived from an EMBL/GenBank/DDBJ whole genome shotgun (WGS) entry which is preliminary data.</text>
</comment>
<organism evidence="2 3">
    <name type="scientific">Roseibium aquae</name>
    <dbReference type="NCBI Taxonomy" id="1323746"/>
    <lineage>
        <taxon>Bacteria</taxon>
        <taxon>Pseudomonadati</taxon>
        <taxon>Pseudomonadota</taxon>
        <taxon>Alphaproteobacteria</taxon>
        <taxon>Hyphomicrobiales</taxon>
        <taxon>Stappiaceae</taxon>
        <taxon>Roseibium</taxon>
    </lineage>
</organism>
<proteinExistence type="predicted"/>
<gene>
    <name evidence="2" type="ORF">GCM10011316_19640</name>
</gene>
<dbReference type="Proteomes" id="UP000605148">
    <property type="component" value="Unassembled WGS sequence"/>
</dbReference>
<evidence type="ECO:0000313" key="3">
    <source>
        <dbReference type="Proteomes" id="UP000605148"/>
    </source>
</evidence>
<accession>A0A916X0K5</accession>
<name>A0A916X0K5_9HYPH</name>
<dbReference type="Pfam" id="PF24698">
    <property type="entry name" value="DUF7662"/>
    <property type="match status" value="1"/>
</dbReference>
<dbReference type="EMBL" id="BMFA01000005">
    <property type="protein sequence ID" value="GGB47556.1"/>
    <property type="molecule type" value="Genomic_DNA"/>
</dbReference>
<reference evidence="2" key="1">
    <citation type="journal article" date="2014" name="Int. J. Syst. Evol. Microbiol.">
        <title>Complete genome sequence of Corynebacterium casei LMG S-19264T (=DSM 44701T), isolated from a smear-ripened cheese.</title>
        <authorList>
            <consortium name="US DOE Joint Genome Institute (JGI-PGF)"/>
            <person name="Walter F."/>
            <person name="Albersmeier A."/>
            <person name="Kalinowski J."/>
            <person name="Ruckert C."/>
        </authorList>
    </citation>
    <scope>NUCLEOTIDE SEQUENCE</scope>
    <source>
        <strain evidence="2">CGMCC 1.12426</strain>
    </source>
</reference>
<dbReference type="InterPro" id="IPR056079">
    <property type="entry name" value="DUF7662"/>
</dbReference>
<dbReference type="AlphaFoldDB" id="A0A916X0K5"/>
<evidence type="ECO:0000313" key="2">
    <source>
        <dbReference type="EMBL" id="GGB47556.1"/>
    </source>
</evidence>
<dbReference type="OrthoDB" id="3480230at2"/>
<sequence length="261" mass="28904">MSKYDPLREHLARLEDVVWAAKLDDLEEILGSALPRSAREHRTWWANSGGSLVHQNAWLDAGWRVERTDLPRDVVVFRRLRIGGTALANGAGNAGRPRAETRVDQDRVLTRKMAHLRQPVTVTLRAEWTAIGDARKVRCSENAIPAGPGILRVALLDGAEPRTVIFPTEAIQAVYRQIRLAMKGLDDAALASADPSLIKALGLKRATPIECDVVRSGNAWLLTDGRGRKANLEEKAERDLVGHLLYIQEIQCGLDARMMAM</sequence>
<dbReference type="RefSeq" id="WP_150495948.1">
    <property type="nucleotide sequence ID" value="NZ_BMFA01000005.1"/>
</dbReference>
<keyword evidence="3" id="KW-1185">Reference proteome</keyword>